<accession>A0ABC8K8W8</accession>
<evidence type="ECO:0000313" key="2">
    <source>
        <dbReference type="EMBL" id="CAH8354282.1"/>
    </source>
</evidence>
<keyword evidence="3" id="KW-1185">Reference proteome</keyword>
<protein>
    <submittedName>
        <fullName evidence="2">Uncharacterized protein</fullName>
    </submittedName>
</protein>
<dbReference type="EMBL" id="CAKOAT010190488">
    <property type="protein sequence ID" value="CAH8354282.1"/>
    <property type="molecule type" value="Genomic_DNA"/>
</dbReference>
<dbReference type="Proteomes" id="UP001642260">
    <property type="component" value="Unassembled WGS sequence"/>
</dbReference>
<evidence type="ECO:0000256" key="1">
    <source>
        <dbReference type="SAM" id="MobiDB-lite"/>
    </source>
</evidence>
<evidence type="ECO:0000313" key="3">
    <source>
        <dbReference type="Proteomes" id="UP001642260"/>
    </source>
</evidence>
<name>A0ABC8K8W8_ERUVS</name>
<gene>
    <name evidence="2" type="ORF">ERUC_LOCUS20037</name>
</gene>
<dbReference type="AlphaFoldDB" id="A0ABC8K8W8"/>
<sequence>MTGKRKRQTLKPNTSRVSKRPSSLPPQYDFSPTDPSQSSPPVPGKHNLPSVRDYPPPRNLFPTMTFAQSPLTPAVGTTKTQQRQTQSSENINPRPPSQVPPARASQFKRKG</sequence>
<feature type="region of interest" description="Disordered" evidence="1">
    <location>
        <begin position="1"/>
        <end position="111"/>
    </location>
</feature>
<feature type="compositionally biased region" description="Low complexity" evidence="1">
    <location>
        <begin position="77"/>
        <end position="86"/>
    </location>
</feature>
<comment type="caution">
    <text evidence="2">The sequence shown here is derived from an EMBL/GenBank/DDBJ whole genome shotgun (WGS) entry which is preliminary data.</text>
</comment>
<proteinExistence type="predicted"/>
<reference evidence="2 3" key="1">
    <citation type="submission" date="2022-03" db="EMBL/GenBank/DDBJ databases">
        <authorList>
            <person name="Macdonald S."/>
            <person name="Ahmed S."/>
            <person name="Newling K."/>
        </authorList>
    </citation>
    <scope>NUCLEOTIDE SEQUENCE [LARGE SCALE GENOMIC DNA]</scope>
</reference>
<organism evidence="2 3">
    <name type="scientific">Eruca vesicaria subsp. sativa</name>
    <name type="common">Garden rocket</name>
    <name type="synonym">Eruca sativa</name>
    <dbReference type="NCBI Taxonomy" id="29727"/>
    <lineage>
        <taxon>Eukaryota</taxon>
        <taxon>Viridiplantae</taxon>
        <taxon>Streptophyta</taxon>
        <taxon>Embryophyta</taxon>
        <taxon>Tracheophyta</taxon>
        <taxon>Spermatophyta</taxon>
        <taxon>Magnoliopsida</taxon>
        <taxon>eudicotyledons</taxon>
        <taxon>Gunneridae</taxon>
        <taxon>Pentapetalae</taxon>
        <taxon>rosids</taxon>
        <taxon>malvids</taxon>
        <taxon>Brassicales</taxon>
        <taxon>Brassicaceae</taxon>
        <taxon>Brassiceae</taxon>
        <taxon>Eruca</taxon>
    </lineage>
</organism>